<evidence type="ECO:0000313" key="2">
    <source>
        <dbReference type="Proteomes" id="UP000639338"/>
    </source>
</evidence>
<comment type="caution">
    <text evidence="1">The sequence shown here is derived from an EMBL/GenBank/DDBJ whole genome shotgun (WGS) entry which is preliminary data.</text>
</comment>
<evidence type="ECO:0000313" key="1">
    <source>
        <dbReference type="EMBL" id="KAF7991132.1"/>
    </source>
</evidence>
<dbReference type="OrthoDB" id="7690513at2759"/>
<gene>
    <name evidence="1" type="ORF">HCN44_002694</name>
</gene>
<dbReference type="AlphaFoldDB" id="A0A834XT35"/>
<accession>A0A834XT35</accession>
<reference evidence="1 2" key="1">
    <citation type="submission" date="2020-08" db="EMBL/GenBank/DDBJ databases">
        <title>Aphidius gifuensis genome sequencing and assembly.</title>
        <authorList>
            <person name="Du Z."/>
        </authorList>
    </citation>
    <scope>NUCLEOTIDE SEQUENCE [LARGE SCALE GENOMIC DNA]</scope>
    <source>
        <strain evidence="1">YNYX2018</strain>
        <tissue evidence="1">Adults</tissue>
    </source>
</reference>
<dbReference type="Proteomes" id="UP000639338">
    <property type="component" value="Unassembled WGS sequence"/>
</dbReference>
<proteinExistence type="predicted"/>
<keyword evidence="2" id="KW-1185">Reference proteome</keyword>
<dbReference type="EMBL" id="JACMRX010000004">
    <property type="protein sequence ID" value="KAF7991132.1"/>
    <property type="molecule type" value="Genomic_DNA"/>
</dbReference>
<protein>
    <submittedName>
        <fullName evidence="1">Uncharacterized protein</fullName>
    </submittedName>
</protein>
<organism evidence="1 2">
    <name type="scientific">Aphidius gifuensis</name>
    <name type="common">Parasitoid wasp</name>
    <dbReference type="NCBI Taxonomy" id="684658"/>
    <lineage>
        <taxon>Eukaryota</taxon>
        <taxon>Metazoa</taxon>
        <taxon>Ecdysozoa</taxon>
        <taxon>Arthropoda</taxon>
        <taxon>Hexapoda</taxon>
        <taxon>Insecta</taxon>
        <taxon>Pterygota</taxon>
        <taxon>Neoptera</taxon>
        <taxon>Endopterygota</taxon>
        <taxon>Hymenoptera</taxon>
        <taxon>Apocrita</taxon>
        <taxon>Ichneumonoidea</taxon>
        <taxon>Braconidae</taxon>
        <taxon>Aphidiinae</taxon>
        <taxon>Aphidius</taxon>
    </lineage>
</organism>
<sequence>MILAIAQIYVSAKHLRRQGQSCTTSCQCCTDYCRDGICRRYGEVADEKDKDGKSEISPCAYTECAVGRRCIIRQVQCFTFPCPGIAECVKNQTSCY</sequence>
<name>A0A834XT35_APHGI</name>